<gene>
    <name evidence="1" type="ORF">DWB61_17330</name>
</gene>
<comment type="caution">
    <text evidence="1">The sequence shown here is derived from an EMBL/GenBank/DDBJ whole genome shotgun (WGS) entry which is preliminary data.</text>
</comment>
<evidence type="ECO:0000313" key="1">
    <source>
        <dbReference type="EMBL" id="RRG19004.1"/>
    </source>
</evidence>
<dbReference type="Proteomes" id="UP000285794">
    <property type="component" value="Unassembled WGS sequence"/>
</dbReference>
<keyword evidence="2" id="KW-1185">Reference proteome</keyword>
<reference evidence="1 2" key="1">
    <citation type="submission" date="2018-07" db="EMBL/GenBank/DDBJ databases">
        <title>Draft genome sequence of Ancylomarina sp. M1P.</title>
        <authorList>
            <person name="Yadav S."/>
            <person name="Villanueva L."/>
            <person name="Damste J.S.S."/>
        </authorList>
    </citation>
    <scope>NUCLEOTIDE SEQUENCE [LARGE SCALE GENOMIC DNA]</scope>
    <source>
        <strain evidence="1 2">M1P</strain>
    </source>
</reference>
<organism evidence="1 2">
    <name type="scientific">Ancylomarina euxinus</name>
    <dbReference type="NCBI Taxonomy" id="2283627"/>
    <lineage>
        <taxon>Bacteria</taxon>
        <taxon>Pseudomonadati</taxon>
        <taxon>Bacteroidota</taxon>
        <taxon>Bacteroidia</taxon>
        <taxon>Marinilabiliales</taxon>
        <taxon>Marinifilaceae</taxon>
        <taxon>Ancylomarina</taxon>
    </lineage>
</organism>
<name>A0A425XWK2_9BACT</name>
<dbReference type="AlphaFoldDB" id="A0A425XWK2"/>
<dbReference type="RefSeq" id="WP_125032165.1">
    <property type="nucleotide sequence ID" value="NZ_JAPXVP010000030.1"/>
</dbReference>
<proteinExistence type="predicted"/>
<dbReference type="OrthoDB" id="1102561at2"/>
<evidence type="ECO:0000313" key="2">
    <source>
        <dbReference type="Proteomes" id="UP000285794"/>
    </source>
</evidence>
<accession>A0A425XWK2</accession>
<sequence length="418" mass="47691">MNVLPQIIDNKIDVKTDFPLLVEREIDYINEAKGLFESGFYSYSLLAIWNGAVNNLKRKVEAYGVELWSSVVKDESGRKKYDKDGETIAERWSNVDDLVLIAGATRLGLLNPKAGKSLEMINWMRNHASPAHDSDNRVEMEDAVGLILLLQKNLFEQPFPDPGHSVSAIFEPIKNKAHTPEELSVLKDQIASYRNQDIRNVFGFFMDLVTKGEEPAKSNVFELFSVVWEKSGEDLRKALGVKYHTYVIDPDSDDSSDKGAKTRVFELLIVLNAVNYIPDGTRARIYRRAAEKLAEAKNTSYGWSVEESASKNLLQLGTFVPSVAFEELYQEILAIWCGNYWGRSDGYLSLKPFIETLNTDRIRTVLRMFRDNERVQEELSQSKPYKKAVALLKTFEDKLTLEAHKQELKETIEYLDDL</sequence>
<dbReference type="EMBL" id="QQWG01000032">
    <property type="protein sequence ID" value="RRG19004.1"/>
    <property type="molecule type" value="Genomic_DNA"/>
</dbReference>
<protein>
    <submittedName>
        <fullName evidence="1">Uncharacterized protein</fullName>
    </submittedName>
</protein>